<gene>
    <name evidence="2" type="ORF">PAECIP111893_03538</name>
</gene>
<feature type="transmembrane region" description="Helical" evidence="1">
    <location>
        <begin position="24"/>
        <end position="43"/>
    </location>
</feature>
<evidence type="ECO:0000313" key="3">
    <source>
        <dbReference type="Proteomes" id="UP000838686"/>
    </source>
</evidence>
<feature type="transmembrane region" description="Helical" evidence="1">
    <location>
        <begin position="150"/>
        <end position="172"/>
    </location>
</feature>
<evidence type="ECO:0000313" key="2">
    <source>
        <dbReference type="EMBL" id="CAH1212445.1"/>
    </source>
</evidence>
<feature type="transmembrane region" description="Helical" evidence="1">
    <location>
        <begin position="232"/>
        <end position="250"/>
    </location>
</feature>
<evidence type="ECO:0000256" key="1">
    <source>
        <dbReference type="SAM" id="Phobius"/>
    </source>
</evidence>
<comment type="caution">
    <text evidence="2">The sequence shown here is derived from an EMBL/GenBank/DDBJ whole genome shotgun (WGS) entry which is preliminary data.</text>
</comment>
<feature type="transmembrane region" description="Helical" evidence="1">
    <location>
        <begin position="49"/>
        <end position="68"/>
    </location>
</feature>
<proteinExistence type="predicted"/>
<feature type="transmembrane region" description="Helical" evidence="1">
    <location>
        <begin position="96"/>
        <end position="118"/>
    </location>
</feature>
<dbReference type="EMBL" id="CAKMMF010000020">
    <property type="protein sequence ID" value="CAH1212445.1"/>
    <property type="molecule type" value="Genomic_DNA"/>
</dbReference>
<feature type="transmembrane region" description="Helical" evidence="1">
    <location>
        <begin position="184"/>
        <end position="204"/>
    </location>
</feature>
<name>A0ABM9CIF9_9BACL</name>
<keyword evidence="1" id="KW-0812">Transmembrane</keyword>
<protein>
    <recommendedName>
        <fullName evidence="4">ABC-2 family transporter protein</fullName>
    </recommendedName>
</protein>
<sequence>MKMWWSLFKREISFGTEMVRSQQALVVLGFILMILSAYLGYYFKSGAVSKIWLFIIYFQVLAPVLYMVRSLNKERERSPLWYQLPMSGWKLLSAKYAAAVLELIVGFAAALSMFLVVYKLETSQEDWLKGSGFPFEEAAYFYGLLQGEGWLWIVATGIIAAMLALLVVNIYFIAMVMSSRVGRWMGWLLSLLIVSAYVALHISFEMTEVYSVLVEWVSLGGAGEDPIYAGELLWSALNLAVLVYIPAWLLDRKVEV</sequence>
<organism evidence="2 3">
    <name type="scientific">Paenibacillus plantiphilus</name>
    <dbReference type="NCBI Taxonomy" id="2905650"/>
    <lineage>
        <taxon>Bacteria</taxon>
        <taxon>Bacillati</taxon>
        <taxon>Bacillota</taxon>
        <taxon>Bacilli</taxon>
        <taxon>Bacillales</taxon>
        <taxon>Paenibacillaceae</taxon>
        <taxon>Paenibacillus</taxon>
    </lineage>
</organism>
<evidence type="ECO:0008006" key="4">
    <source>
        <dbReference type="Google" id="ProtNLM"/>
    </source>
</evidence>
<keyword evidence="1" id="KW-0472">Membrane</keyword>
<reference evidence="2" key="1">
    <citation type="submission" date="2022-01" db="EMBL/GenBank/DDBJ databases">
        <authorList>
            <person name="Criscuolo A."/>
        </authorList>
    </citation>
    <scope>NUCLEOTIDE SEQUENCE</scope>
    <source>
        <strain evidence="2">CIP111893</strain>
    </source>
</reference>
<keyword evidence="1" id="KW-1133">Transmembrane helix</keyword>
<dbReference type="RefSeq" id="WP_236343901.1">
    <property type="nucleotide sequence ID" value="NZ_CAKMMF010000020.1"/>
</dbReference>
<dbReference type="Proteomes" id="UP000838686">
    <property type="component" value="Unassembled WGS sequence"/>
</dbReference>
<keyword evidence="3" id="KW-1185">Reference proteome</keyword>
<accession>A0ABM9CIF9</accession>